<dbReference type="Pfam" id="PF09391">
    <property type="entry name" value="DUF2000"/>
    <property type="match status" value="1"/>
</dbReference>
<reference evidence="1 2" key="1">
    <citation type="submission" date="2024-06" db="EMBL/GenBank/DDBJ databases">
        <title>The Natural Products Discovery Center: Release of the First 8490 Sequenced Strains for Exploring Actinobacteria Biosynthetic Diversity.</title>
        <authorList>
            <person name="Kalkreuter E."/>
            <person name="Kautsar S.A."/>
            <person name="Yang D."/>
            <person name="Bader C.D."/>
            <person name="Teijaro C.N."/>
            <person name="Fluegel L."/>
            <person name="Davis C.M."/>
            <person name="Simpson J.R."/>
            <person name="Lauterbach L."/>
            <person name="Steele A.D."/>
            <person name="Gui C."/>
            <person name="Meng S."/>
            <person name="Li G."/>
            <person name="Viehrig K."/>
            <person name="Ye F."/>
            <person name="Su P."/>
            <person name="Kiefer A.F."/>
            <person name="Nichols A."/>
            <person name="Cepeda A.J."/>
            <person name="Yan W."/>
            <person name="Fan B."/>
            <person name="Jiang Y."/>
            <person name="Adhikari A."/>
            <person name="Zheng C.-J."/>
            <person name="Schuster L."/>
            <person name="Cowan T.M."/>
            <person name="Smanski M.J."/>
            <person name="Chevrette M.G."/>
            <person name="De Carvalho L.P.S."/>
            <person name="Shen B."/>
        </authorList>
    </citation>
    <scope>NUCLEOTIDE SEQUENCE [LARGE SCALE GENOMIC DNA]</scope>
    <source>
        <strain evidence="1 2">NPDC020594</strain>
    </source>
</reference>
<dbReference type="InterPro" id="IPR018988">
    <property type="entry name" value="DUF2000"/>
</dbReference>
<evidence type="ECO:0000313" key="2">
    <source>
        <dbReference type="Proteomes" id="UP001551011"/>
    </source>
</evidence>
<dbReference type="InterPro" id="IPR023476">
    <property type="entry name" value="Pep_tRNA_hydro_II_dom_sf"/>
</dbReference>
<sequence length="160" mass="16664">MTIYVATSTPVGERPYRRRGPLPVEHMVIAVHEELGPEERVNAAAVVSLAAGARMSGVRGLDLPDTGPWAHAATLRSRVAVLPTSQAGLVALRAAAVRSELGICECPGYGDPARAVRSTHARDPQYAALAVFGRRESVEGVLRALTASGSAPPPSAPPVT</sequence>
<dbReference type="Gene3D" id="3.40.1490.10">
    <property type="entry name" value="Bit1"/>
    <property type="match status" value="1"/>
</dbReference>
<dbReference type="EMBL" id="JBFAEG010000034">
    <property type="protein sequence ID" value="MEU5712260.1"/>
    <property type="molecule type" value="Genomic_DNA"/>
</dbReference>
<dbReference type="Proteomes" id="UP001551011">
    <property type="component" value="Unassembled WGS sequence"/>
</dbReference>
<proteinExistence type="predicted"/>
<name>A0ABV3AKD8_9ACTN</name>
<evidence type="ECO:0000313" key="1">
    <source>
        <dbReference type="EMBL" id="MEU5712260.1"/>
    </source>
</evidence>
<gene>
    <name evidence="1" type="ORF">AB0H04_36375</name>
</gene>
<keyword evidence="2" id="KW-1185">Reference proteome</keyword>
<organism evidence="1 2">
    <name type="scientific">Streptomyces flaveolus</name>
    <dbReference type="NCBI Taxonomy" id="67297"/>
    <lineage>
        <taxon>Bacteria</taxon>
        <taxon>Bacillati</taxon>
        <taxon>Actinomycetota</taxon>
        <taxon>Actinomycetes</taxon>
        <taxon>Kitasatosporales</taxon>
        <taxon>Streptomycetaceae</taxon>
        <taxon>Streptomyces</taxon>
    </lineage>
</organism>
<comment type="caution">
    <text evidence="1">The sequence shown here is derived from an EMBL/GenBank/DDBJ whole genome shotgun (WGS) entry which is preliminary data.</text>
</comment>
<dbReference type="RefSeq" id="WP_359260444.1">
    <property type="nucleotide sequence ID" value="NZ_JBFAEG010000034.1"/>
</dbReference>
<protein>
    <submittedName>
        <fullName evidence="1">DUF2000 family protein</fullName>
    </submittedName>
</protein>
<dbReference type="SUPFAM" id="SSF102462">
    <property type="entry name" value="Peptidyl-tRNA hydrolase II"/>
    <property type="match status" value="1"/>
</dbReference>
<accession>A0ABV3AKD8</accession>